<feature type="domain" description="HTH tetR-type" evidence="5">
    <location>
        <begin position="16"/>
        <end position="76"/>
    </location>
</feature>
<dbReference type="Pfam" id="PF00440">
    <property type="entry name" value="TetR_N"/>
    <property type="match status" value="1"/>
</dbReference>
<dbReference type="Gene3D" id="1.10.10.60">
    <property type="entry name" value="Homeodomain-like"/>
    <property type="match status" value="1"/>
</dbReference>
<dbReference type="GO" id="GO:0045892">
    <property type="term" value="P:negative regulation of DNA-templated transcription"/>
    <property type="evidence" value="ECO:0007669"/>
    <property type="project" value="InterPro"/>
</dbReference>
<evidence type="ECO:0000256" key="4">
    <source>
        <dbReference type="PROSITE-ProRule" id="PRU00335"/>
    </source>
</evidence>
<gene>
    <name evidence="6" type="ORF">DFR70_101561</name>
</gene>
<dbReference type="EMBL" id="QJKF01000001">
    <property type="protein sequence ID" value="PXX71139.1"/>
    <property type="molecule type" value="Genomic_DNA"/>
</dbReference>
<dbReference type="InterPro" id="IPR009057">
    <property type="entry name" value="Homeodomain-like_sf"/>
</dbReference>
<dbReference type="Pfam" id="PF02909">
    <property type="entry name" value="TetR_C_1"/>
    <property type="match status" value="1"/>
</dbReference>
<sequence length="220" mass="24728">MPTETERTRKVGRPPRLSQESIIAAADRVLRAEGAESLSMRRLAKELGSTPMALYHHVRDKDELLLLLLESYARYMPRREYPDDPRERLLEAACSLYEGLAERLWIIEVLASDPLVVPSAMGMVEDIVAAAVAYGCTTDEAVDVYRAVWYFIVGDLIIRANRNRRSRLGVSHASDDGVGQLDPARLPTLVAVGDRWAELTHRDIHRKALDAMLEGLLPKR</sequence>
<dbReference type="InterPro" id="IPR036271">
    <property type="entry name" value="Tet_transcr_reg_TetR-rel_C_sf"/>
</dbReference>
<dbReference type="GO" id="GO:0000976">
    <property type="term" value="F:transcription cis-regulatory region binding"/>
    <property type="evidence" value="ECO:0007669"/>
    <property type="project" value="TreeGrafter"/>
</dbReference>
<name>A0A318KEB4_9NOCA</name>
<keyword evidence="3" id="KW-0804">Transcription</keyword>
<dbReference type="RefSeq" id="WP_040741325.1">
    <property type="nucleotide sequence ID" value="NZ_QJKF01000001.1"/>
</dbReference>
<dbReference type="OrthoDB" id="3358037at2"/>
<dbReference type="InterPro" id="IPR004111">
    <property type="entry name" value="Repressor_TetR_C"/>
</dbReference>
<keyword evidence="1" id="KW-0805">Transcription regulation</keyword>
<evidence type="ECO:0000259" key="5">
    <source>
        <dbReference type="PROSITE" id="PS50977"/>
    </source>
</evidence>
<dbReference type="InterPro" id="IPR050109">
    <property type="entry name" value="HTH-type_TetR-like_transc_reg"/>
</dbReference>
<accession>A0A318KEB4</accession>
<dbReference type="SUPFAM" id="SSF46689">
    <property type="entry name" value="Homeodomain-like"/>
    <property type="match status" value="1"/>
</dbReference>
<feature type="DNA-binding region" description="H-T-H motif" evidence="4">
    <location>
        <begin position="39"/>
        <end position="58"/>
    </location>
</feature>
<dbReference type="PROSITE" id="PS50977">
    <property type="entry name" value="HTH_TETR_2"/>
    <property type="match status" value="1"/>
</dbReference>
<dbReference type="Proteomes" id="UP000247569">
    <property type="component" value="Unassembled WGS sequence"/>
</dbReference>
<keyword evidence="7" id="KW-1185">Reference proteome</keyword>
<dbReference type="Gene3D" id="1.10.357.10">
    <property type="entry name" value="Tetracycline Repressor, domain 2"/>
    <property type="match status" value="1"/>
</dbReference>
<evidence type="ECO:0000256" key="1">
    <source>
        <dbReference type="ARBA" id="ARBA00023015"/>
    </source>
</evidence>
<dbReference type="GO" id="GO:0003700">
    <property type="term" value="F:DNA-binding transcription factor activity"/>
    <property type="evidence" value="ECO:0007669"/>
    <property type="project" value="TreeGrafter"/>
</dbReference>
<keyword evidence="2 4" id="KW-0238">DNA-binding</keyword>
<dbReference type="InterPro" id="IPR001647">
    <property type="entry name" value="HTH_TetR"/>
</dbReference>
<dbReference type="AlphaFoldDB" id="A0A318KEB4"/>
<dbReference type="SUPFAM" id="SSF48498">
    <property type="entry name" value="Tetracyclin repressor-like, C-terminal domain"/>
    <property type="match status" value="1"/>
</dbReference>
<comment type="caution">
    <text evidence="6">The sequence shown here is derived from an EMBL/GenBank/DDBJ whole genome shotgun (WGS) entry which is preliminary data.</text>
</comment>
<evidence type="ECO:0000313" key="7">
    <source>
        <dbReference type="Proteomes" id="UP000247569"/>
    </source>
</evidence>
<proteinExistence type="predicted"/>
<evidence type="ECO:0000256" key="3">
    <source>
        <dbReference type="ARBA" id="ARBA00023163"/>
    </source>
</evidence>
<reference evidence="6 7" key="1">
    <citation type="submission" date="2018-05" db="EMBL/GenBank/DDBJ databases">
        <title>Genomic Encyclopedia of Type Strains, Phase IV (KMG-IV): sequencing the most valuable type-strain genomes for metagenomic binning, comparative biology and taxonomic classification.</title>
        <authorList>
            <person name="Goeker M."/>
        </authorList>
    </citation>
    <scope>NUCLEOTIDE SEQUENCE [LARGE SCALE GENOMIC DNA]</scope>
    <source>
        <strain evidence="6 7">DSM 44704</strain>
    </source>
</reference>
<dbReference type="PANTHER" id="PTHR30055">
    <property type="entry name" value="HTH-TYPE TRANSCRIPTIONAL REGULATOR RUTR"/>
    <property type="match status" value="1"/>
</dbReference>
<evidence type="ECO:0000256" key="2">
    <source>
        <dbReference type="ARBA" id="ARBA00023125"/>
    </source>
</evidence>
<evidence type="ECO:0000313" key="6">
    <source>
        <dbReference type="EMBL" id="PXX71139.1"/>
    </source>
</evidence>
<protein>
    <submittedName>
        <fullName evidence="6">TetR family transcriptional regulator</fullName>
    </submittedName>
</protein>
<organism evidence="6 7">
    <name type="scientific">Nocardia tenerifensis</name>
    <dbReference type="NCBI Taxonomy" id="228006"/>
    <lineage>
        <taxon>Bacteria</taxon>
        <taxon>Bacillati</taxon>
        <taxon>Actinomycetota</taxon>
        <taxon>Actinomycetes</taxon>
        <taxon>Mycobacteriales</taxon>
        <taxon>Nocardiaceae</taxon>
        <taxon>Nocardia</taxon>
    </lineage>
</organism>
<dbReference type="PANTHER" id="PTHR30055:SF151">
    <property type="entry name" value="TRANSCRIPTIONAL REGULATORY PROTEIN"/>
    <property type="match status" value="1"/>
</dbReference>